<feature type="signal peptide" evidence="1">
    <location>
        <begin position="1"/>
        <end position="19"/>
    </location>
</feature>
<dbReference type="EMBL" id="JBEHCU010009402">
    <property type="protein sequence ID" value="KAL1379955.1"/>
    <property type="molecule type" value="Genomic_DNA"/>
</dbReference>
<comment type="caution">
    <text evidence="2">The sequence shown here is derived from an EMBL/GenBank/DDBJ whole genome shotgun (WGS) entry which is preliminary data.</text>
</comment>
<keyword evidence="3" id="KW-1185">Reference proteome</keyword>
<feature type="chain" id="PRO_5044830480" description="Chitin-binding type-2 domain-containing protein" evidence="1">
    <location>
        <begin position="20"/>
        <end position="104"/>
    </location>
</feature>
<gene>
    <name evidence="2" type="ORF">pipiens_003683</name>
</gene>
<evidence type="ECO:0000313" key="3">
    <source>
        <dbReference type="Proteomes" id="UP001562425"/>
    </source>
</evidence>
<keyword evidence="1" id="KW-0732">Signal</keyword>
<protein>
    <recommendedName>
        <fullName evidence="4">Chitin-binding type-2 domain-containing protein</fullName>
    </recommendedName>
</protein>
<organism evidence="2 3">
    <name type="scientific">Culex pipiens pipiens</name>
    <name type="common">Northern house mosquito</name>
    <dbReference type="NCBI Taxonomy" id="38569"/>
    <lineage>
        <taxon>Eukaryota</taxon>
        <taxon>Metazoa</taxon>
        <taxon>Ecdysozoa</taxon>
        <taxon>Arthropoda</taxon>
        <taxon>Hexapoda</taxon>
        <taxon>Insecta</taxon>
        <taxon>Pterygota</taxon>
        <taxon>Neoptera</taxon>
        <taxon>Endopterygota</taxon>
        <taxon>Diptera</taxon>
        <taxon>Nematocera</taxon>
        <taxon>Culicoidea</taxon>
        <taxon>Culicidae</taxon>
        <taxon>Culicinae</taxon>
        <taxon>Culicini</taxon>
        <taxon>Culex</taxon>
        <taxon>Culex</taxon>
    </lineage>
</organism>
<proteinExistence type="predicted"/>
<reference evidence="2 3" key="1">
    <citation type="submission" date="2024-05" db="EMBL/GenBank/DDBJ databases">
        <title>Culex pipiens pipiens assembly and annotation.</title>
        <authorList>
            <person name="Alout H."/>
            <person name="Durand T."/>
        </authorList>
    </citation>
    <scope>NUCLEOTIDE SEQUENCE [LARGE SCALE GENOMIC DNA]</scope>
    <source>
        <strain evidence="2">HA-2024</strain>
        <tissue evidence="2">Whole body</tissue>
    </source>
</reference>
<name>A0ABD1CU52_CULPP</name>
<evidence type="ECO:0000313" key="2">
    <source>
        <dbReference type="EMBL" id="KAL1379955.1"/>
    </source>
</evidence>
<dbReference type="Proteomes" id="UP001562425">
    <property type="component" value="Unassembled WGS sequence"/>
</dbReference>
<accession>A0ABD1CU52</accession>
<evidence type="ECO:0008006" key="4">
    <source>
        <dbReference type="Google" id="ProtNLM"/>
    </source>
</evidence>
<sequence length="104" mass="11431">MRLSLGSRTVLMLVAVTLATLLVVDFPVVTEGRTIYYNPANRSKHNETNTSTIFVAPLHCPAGYGLDRFKRCRKLIYCGVRSGASCGAGQMYDSSGMCRNAVYF</sequence>
<evidence type="ECO:0000256" key="1">
    <source>
        <dbReference type="SAM" id="SignalP"/>
    </source>
</evidence>
<dbReference type="AlphaFoldDB" id="A0ABD1CU52"/>